<name>A0A060HJB8_9ARCH</name>
<dbReference type="OrthoDB" id="6073at2157"/>
<protein>
    <recommendedName>
        <fullName evidence="3">Transcriptional regulator</fullName>
    </recommendedName>
</protein>
<evidence type="ECO:0008006" key="3">
    <source>
        <dbReference type="Google" id="ProtNLM"/>
    </source>
</evidence>
<dbReference type="RefSeq" id="WP_075054590.1">
    <property type="nucleotide sequence ID" value="NZ_CP007536.1"/>
</dbReference>
<gene>
    <name evidence="1" type="ORF">NVIE_013790</name>
</gene>
<evidence type="ECO:0000313" key="1">
    <source>
        <dbReference type="EMBL" id="AIC15618.1"/>
    </source>
</evidence>
<dbReference type="STRING" id="926571.NVIE_013790"/>
<dbReference type="AlphaFoldDB" id="A0A060HJB8"/>
<accession>A0A060HJB8</accession>
<dbReference type="GeneID" id="74946642"/>
<evidence type="ECO:0000313" key="2">
    <source>
        <dbReference type="Proteomes" id="UP000027093"/>
    </source>
</evidence>
<proteinExistence type="predicted"/>
<keyword evidence="2" id="KW-1185">Reference proteome</keyword>
<dbReference type="HOGENOM" id="CLU_2067889_0_0_2"/>
<reference evidence="1 2" key="1">
    <citation type="journal article" date="2014" name="Int. J. Syst. Evol. Microbiol.">
        <title>Nitrososphaera viennensis gen. nov., sp. nov., an aerobic and mesophilic, ammonia-oxidizing archaeon from soil and a member of the archaeal phylum Thaumarchaeota.</title>
        <authorList>
            <person name="Stieglmeier M."/>
            <person name="Klingl A."/>
            <person name="Alves R.J."/>
            <person name="Rittmann S.K."/>
            <person name="Melcher M."/>
            <person name="Leisch N."/>
            <person name="Schleper C."/>
        </authorList>
    </citation>
    <scope>NUCLEOTIDE SEQUENCE [LARGE SCALE GENOMIC DNA]</scope>
    <source>
        <strain evidence="1">EN76</strain>
    </source>
</reference>
<dbReference type="Proteomes" id="UP000027093">
    <property type="component" value="Chromosome"/>
</dbReference>
<sequence length="118" mass="13749">MDTPRELEWYLRDHFFRQAGKGRTQFQRSAIAGEMTSLYLRYRGYDPQQLEESMSPVIDDLVSMQILRQSGDSLEVAGALVRMQCAKCFYVSYLLAEKEPKTCQRCSGTELHEFPKRK</sequence>
<organism evidence="1 2">
    <name type="scientific">Nitrososphaera viennensis EN76</name>
    <dbReference type="NCBI Taxonomy" id="926571"/>
    <lineage>
        <taxon>Archaea</taxon>
        <taxon>Nitrososphaerota</taxon>
        <taxon>Nitrososphaeria</taxon>
        <taxon>Nitrososphaerales</taxon>
        <taxon>Nitrososphaeraceae</taxon>
        <taxon>Nitrososphaera</taxon>
    </lineage>
</organism>
<dbReference type="EMBL" id="CP007536">
    <property type="protein sequence ID" value="AIC15618.1"/>
    <property type="molecule type" value="Genomic_DNA"/>
</dbReference>
<dbReference type="KEGG" id="nvn:NVIE_013790"/>